<dbReference type="Proteomes" id="UP000799324">
    <property type="component" value="Unassembled WGS sequence"/>
</dbReference>
<proteinExistence type="predicted"/>
<evidence type="ECO:0000313" key="2">
    <source>
        <dbReference type="Proteomes" id="UP000799324"/>
    </source>
</evidence>
<accession>A0A6A6T1B4</accession>
<dbReference type="AlphaFoldDB" id="A0A6A6T1B4"/>
<name>A0A6A6T1B4_9PLEO</name>
<evidence type="ECO:0000313" key="1">
    <source>
        <dbReference type="EMBL" id="KAF2652638.1"/>
    </source>
</evidence>
<dbReference type="EMBL" id="MU004397">
    <property type="protein sequence ID" value="KAF2652638.1"/>
    <property type="molecule type" value="Genomic_DNA"/>
</dbReference>
<reference evidence="1" key="1">
    <citation type="journal article" date="2020" name="Stud. Mycol.">
        <title>101 Dothideomycetes genomes: a test case for predicting lifestyles and emergence of pathogens.</title>
        <authorList>
            <person name="Haridas S."/>
            <person name="Albert R."/>
            <person name="Binder M."/>
            <person name="Bloem J."/>
            <person name="Labutti K."/>
            <person name="Salamov A."/>
            <person name="Andreopoulos B."/>
            <person name="Baker S."/>
            <person name="Barry K."/>
            <person name="Bills G."/>
            <person name="Bluhm B."/>
            <person name="Cannon C."/>
            <person name="Castanera R."/>
            <person name="Culley D."/>
            <person name="Daum C."/>
            <person name="Ezra D."/>
            <person name="Gonzalez J."/>
            <person name="Henrissat B."/>
            <person name="Kuo A."/>
            <person name="Liang C."/>
            <person name="Lipzen A."/>
            <person name="Lutzoni F."/>
            <person name="Magnuson J."/>
            <person name="Mondo S."/>
            <person name="Nolan M."/>
            <person name="Ohm R."/>
            <person name="Pangilinan J."/>
            <person name="Park H.-J."/>
            <person name="Ramirez L."/>
            <person name="Alfaro M."/>
            <person name="Sun H."/>
            <person name="Tritt A."/>
            <person name="Yoshinaga Y."/>
            <person name="Zwiers L.-H."/>
            <person name="Turgeon B."/>
            <person name="Goodwin S."/>
            <person name="Spatafora J."/>
            <person name="Crous P."/>
            <person name="Grigoriev I."/>
        </authorList>
    </citation>
    <scope>NUCLEOTIDE SEQUENCE</scope>
    <source>
        <strain evidence="1">CBS 122681</strain>
    </source>
</reference>
<gene>
    <name evidence="1" type="ORF">K491DRAFT_43155</name>
</gene>
<keyword evidence="2" id="KW-1185">Reference proteome</keyword>
<organism evidence="1 2">
    <name type="scientific">Lophiostoma macrostomum CBS 122681</name>
    <dbReference type="NCBI Taxonomy" id="1314788"/>
    <lineage>
        <taxon>Eukaryota</taxon>
        <taxon>Fungi</taxon>
        <taxon>Dikarya</taxon>
        <taxon>Ascomycota</taxon>
        <taxon>Pezizomycotina</taxon>
        <taxon>Dothideomycetes</taxon>
        <taxon>Pleosporomycetidae</taxon>
        <taxon>Pleosporales</taxon>
        <taxon>Lophiostomataceae</taxon>
        <taxon>Lophiostoma</taxon>
    </lineage>
</organism>
<protein>
    <submittedName>
        <fullName evidence="1">Uncharacterized protein</fullName>
    </submittedName>
</protein>
<sequence length="155" mass="17368">MSATLVYLIKRICSTMTLRRISPSDSSYGNDYFLSRKQHPWIQVPRYRKGFGLVILTHSPVQPYQSVNSSTSPPPYSITESVLSPISLRCTSTGSLDRSTVIPNPYRNRKKVVSIFPIRQDNKLPWFVSHGCTYLTSTTALSTTIGSARTARIVP</sequence>